<evidence type="ECO:0000313" key="3">
    <source>
        <dbReference type="Proteomes" id="UP000467841"/>
    </source>
</evidence>
<feature type="region of interest" description="Disordered" evidence="1">
    <location>
        <begin position="589"/>
        <end position="611"/>
    </location>
</feature>
<feature type="compositionally biased region" description="Basic and acidic residues" evidence="1">
    <location>
        <begin position="600"/>
        <end position="611"/>
    </location>
</feature>
<protein>
    <submittedName>
        <fullName evidence="2">Uncharacterized protein</fullName>
    </submittedName>
</protein>
<feature type="region of interest" description="Disordered" evidence="1">
    <location>
        <begin position="203"/>
        <end position="230"/>
    </location>
</feature>
<evidence type="ECO:0000313" key="2">
    <source>
        <dbReference type="EMBL" id="CAA7028509.1"/>
    </source>
</evidence>
<dbReference type="AlphaFoldDB" id="A0A6D2IJK6"/>
<evidence type="ECO:0000256" key="1">
    <source>
        <dbReference type="SAM" id="MobiDB-lite"/>
    </source>
</evidence>
<organism evidence="2 3">
    <name type="scientific">Microthlaspi erraticum</name>
    <dbReference type="NCBI Taxonomy" id="1685480"/>
    <lineage>
        <taxon>Eukaryota</taxon>
        <taxon>Viridiplantae</taxon>
        <taxon>Streptophyta</taxon>
        <taxon>Embryophyta</taxon>
        <taxon>Tracheophyta</taxon>
        <taxon>Spermatophyta</taxon>
        <taxon>Magnoliopsida</taxon>
        <taxon>eudicotyledons</taxon>
        <taxon>Gunneridae</taxon>
        <taxon>Pentapetalae</taxon>
        <taxon>rosids</taxon>
        <taxon>malvids</taxon>
        <taxon>Brassicales</taxon>
        <taxon>Brassicaceae</taxon>
        <taxon>Coluteocarpeae</taxon>
        <taxon>Microthlaspi</taxon>
    </lineage>
</organism>
<keyword evidence="3" id="KW-1185">Reference proteome</keyword>
<dbReference type="EMBL" id="CACVBM020001069">
    <property type="protein sequence ID" value="CAA7028509.1"/>
    <property type="molecule type" value="Genomic_DNA"/>
</dbReference>
<accession>A0A6D2IJK6</accession>
<feature type="compositionally biased region" description="Polar residues" evidence="1">
    <location>
        <begin position="556"/>
        <end position="566"/>
    </location>
</feature>
<feature type="region of interest" description="Disordered" evidence="1">
    <location>
        <begin position="265"/>
        <end position="297"/>
    </location>
</feature>
<dbReference type="Proteomes" id="UP000467841">
    <property type="component" value="Unassembled WGS sequence"/>
</dbReference>
<feature type="region of interest" description="Disordered" evidence="1">
    <location>
        <begin position="519"/>
        <end position="576"/>
    </location>
</feature>
<proteinExistence type="predicted"/>
<feature type="compositionally biased region" description="Polar residues" evidence="1">
    <location>
        <begin position="487"/>
        <end position="496"/>
    </location>
</feature>
<feature type="region of interest" description="Disordered" evidence="1">
    <location>
        <begin position="120"/>
        <end position="153"/>
    </location>
</feature>
<feature type="region of interest" description="Disordered" evidence="1">
    <location>
        <begin position="457"/>
        <end position="503"/>
    </location>
</feature>
<reference evidence="2" key="1">
    <citation type="submission" date="2020-01" db="EMBL/GenBank/DDBJ databases">
        <authorList>
            <person name="Mishra B."/>
        </authorList>
    </citation>
    <scope>NUCLEOTIDE SEQUENCE [LARGE SCALE GENOMIC DNA]</scope>
</reference>
<dbReference type="OrthoDB" id="1028968at2759"/>
<sequence>MGDLGGNQPPVINGVFVETNLVTRLVVPVVKDETISSFKDRFREEHHEHFTETGEINIDAVKVKCGGCLYELSNHMKVSDAFDAISRNWFLYVDAAKVEKENPLAIVVASQNCWVEGNQEVGSEKTRAGKRKVKSSEGKRGRKKRVTDDGVNQSAKVEKEDLLATVVADQKCSNPGLVGEDREIGVESVLEQGLETQVPVAEKTKREKRTVKISEGKKSRKKRVSDDVVNQSATLDKDDLLATMVDDQKRSNPLMDSVLEETQVAVAEKTRTGKRKAKSSEGKKSRKKRVVDESNEAEAVTVAAPISEVDDVLTAAVGKGNETGEESVEDITQTDKLASQPEHHVEKKSHRKPKTAKSLVKEESVQNLEPVEVVNGEGSDNVIRDVLRPAPEVALPFKNAKDTDALVITPKDVAGNSEHNQILEGKADMGDALCPSQKVDVADGGDKRQDHVIDVAMSKEEKKGLDGSINSSVSSKKPKEKKARGSITSHVQSMVKSGSKVDHAAEVAVDSKKENISNSFIDGSLSSVKPKEKRSADVTSGAPPSNSTLDDEESDVNSVSRKQGNDLSAGAGEAKLTLVDVLRRSESYKKAKLSAEQSQAEEKLCLDPEEK</sequence>
<feature type="compositionally biased region" description="Basic residues" evidence="1">
    <location>
        <begin position="346"/>
        <end position="355"/>
    </location>
</feature>
<name>A0A6D2IJK6_9BRAS</name>
<comment type="caution">
    <text evidence="2">The sequence shown here is derived from an EMBL/GenBank/DDBJ whole genome shotgun (WGS) entry which is preliminary data.</text>
</comment>
<feature type="compositionally biased region" description="Basic and acidic residues" evidence="1">
    <location>
        <begin position="203"/>
        <end position="217"/>
    </location>
</feature>
<feature type="region of interest" description="Disordered" evidence="1">
    <location>
        <begin position="320"/>
        <end position="363"/>
    </location>
</feature>
<gene>
    <name evidence="2" type="ORF">MERR_LOCUS15744</name>
</gene>